<gene>
    <name evidence="6 7" type="primary">rsmG</name>
    <name evidence="7" type="ORF">H8N03_06365</name>
</gene>
<dbReference type="InterPro" id="IPR029063">
    <property type="entry name" value="SAM-dependent_MTases_sf"/>
</dbReference>
<feature type="binding site" evidence="6">
    <location>
        <position position="79"/>
    </location>
    <ligand>
        <name>S-adenosyl-L-methionine</name>
        <dbReference type="ChEBI" id="CHEBI:59789"/>
    </ligand>
</feature>
<dbReference type="EMBL" id="JACORT010000002">
    <property type="protein sequence ID" value="MBC5782561.1"/>
    <property type="molecule type" value="Genomic_DNA"/>
</dbReference>
<dbReference type="PANTHER" id="PTHR31760:SF0">
    <property type="entry name" value="S-ADENOSYL-L-METHIONINE-DEPENDENT METHYLTRANSFERASES SUPERFAMILY PROTEIN"/>
    <property type="match status" value="1"/>
</dbReference>
<keyword evidence="1 6" id="KW-0963">Cytoplasm</keyword>
<protein>
    <recommendedName>
        <fullName evidence="6">Ribosomal RNA small subunit methyltransferase G</fullName>
        <ecNumber evidence="6">2.1.1.170</ecNumber>
    </recommendedName>
    <alternativeName>
        <fullName evidence="6">16S rRNA 7-methylguanosine methyltransferase</fullName>
        <shortName evidence="6">16S rRNA m7G methyltransferase</shortName>
    </alternativeName>
</protein>
<keyword evidence="3 6" id="KW-0489">Methyltransferase</keyword>
<feature type="binding site" evidence="6">
    <location>
        <position position="143"/>
    </location>
    <ligand>
        <name>S-adenosyl-L-methionine</name>
        <dbReference type="ChEBI" id="CHEBI:59789"/>
    </ligand>
</feature>
<comment type="caution">
    <text evidence="6">Lacks conserved residue(s) required for the propagation of feature annotation.</text>
</comment>
<accession>A0A923SAA0</accession>
<dbReference type="Pfam" id="PF02527">
    <property type="entry name" value="GidB"/>
    <property type="match status" value="1"/>
</dbReference>
<feature type="binding site" evidence="6">
    <location>
        <begin position="130"/>
        <end position="131"/>
    </location>
    <ligand>
        <name>S-adenosyl-L-methionine</name>
        <dbReference type="ChEBI" id="CHEBI:59789"/>
    </ligand>
</feature>
<evidence type="ECO:0000256" key="2">
    <source>
        <dbReference type="ARBA" id="ARBA00022552"/>
    </source>
</evidence>
<comment type="catalytic activity">
    <reaction evidence="6">
        <text>guanosine(527) in 16S rRNA + S-adenosyl-L-methionine = N(7)-methylguanosine(527) in 16S rRNA + S-adenosyl-L-homocysteine</text>
        <dbReference type="Rhea" id="RHEA:42732"/>
        <dbReference type="Rhea" id="RHEA-COMP:10209"/>
        <dbReference type="Rhea" id="RHEA-COMP:10210"/>
        <dbReference type="ChEBI" id="CHEBI:57856"/>
        <dbReference type="ChEBI" id="CHEBI:59789"/>
        <dbReference type="ChEBI" id="CHEBI:74269"/>
        <dbReference type="ChEBI" id="CHEBI:74480"/>
        <dbReference type="EC" id="2.1.1.170"/>
    </reaction>
</comment>
<sequence>MSMERLNGAAEQLGLALSDKQREQLLAYLALIAKWNKVYNLTAVRDQEMLVQHLFDSLAAVGPLRRHTCGHAVRLLDVGSGAGLPGVVFAICCPEIQVDCVDAVGKKAAFVQQAAAQLQLSNLRGVHDRVENLQGPYDVISSRAFASLPDFVSWSGGALAEQGAWLAMKGKHPEQEIAELPPAAEVFHVEQLSVPELSAERCIVWLRRKTNGGGAAPRS</sequence>
<dbReference type="GO" id="GO:0070043">
    <property type="term" value="F:rRNA (guanine-N7-)-methyltransferase activity"/>
    <property type="evidence" value="ECO:0007669"/>
    <property type="project" value="UniProtKB-UniRule"/>
</dbReference>
<keyword evidence="4 6" id="KW-0808">Transferase</keyword>
<evidence type="ECO:0000256" key="6">
    <source>
        <dbReference type="HAMAP-Rule" id="MF_00074"/>
    </source>
</evidence>
<keyword evidence="5 6" id="KW-0949">S-adenosyl-L-methionine</keyword>
<evidence type="ECO:0000313" key="8">
    <source>
        <dbReference type="Proteomes" id="UP000608513"/>
    </source>
</evidence>
<evidence type="ECO:0000313" key="7">
    <source>
        <dbReference type="EMBL" id="MBC5782561.1"/>
    </source>
</evidence>
<comment type="function">
    <text evidence="6">Specifically methylates the N7 position of guanine in position 527 of 16S rRNA.</text>
</comment>
<evidence type="ECO:0000256" key="1">
    <source>
        <dbReference type="ARBA" id="ARBA00022490"/>
    </source>
</evidence>
<proteinExistence type="inferred from homology"/>
<dbReference type="Gene3D" id="3.40.50.150">
    <property type="entry name" value="Vaccinia Virus protein VP39"/>
    <property type="match status" value="1"/>
</dbReference>
<evidence type="ECO:0000256" key="5">
    <source>
        <dbReference type="ARBA" id="ARBA00022691"/>
    </source>
</evidence>
<evidence type="ECO:0000256" key="4">
    <source>
        <dbReference type="ARBA" id="ARBA00022679"/>
    </source>
</evidence>
<dbReference type="HAMAP" id="MF_00074">
    <property type="entry name" value="16SrRNA_methyltr_G"/>
    <property type="match status" value="1"/>
</dbReference>
<dbReference type="EC" id="2.1.1.170" evidence="6"/>
<reference evidence="7" key="1">
    <citation type="submission" date="2020-08" db="EMBL/GenBank/DDBJ databases">
        <title>Ramlibacter sp. USB13 16S ribosomal RNA gene genome sequencing and assembly.</title>
        <authorList>
            <person name="Kang M."/>
        </authorList>
    </citation>
    <scope>NUCLEOTIDE SEQUENCE</scope>
    <source>
        <strain evidence="7">USB13</strain>
    </source>
</reference>
<dbReference type="PANTHER" id="PTHR31760">
    <property type="entry name" value="S-ADENOSYL-L-METHIONINE-DEPENDENT METHYLTRANSFERASES SUPERFAMILY PROTEIN"/>
    <property type="match status" value="1"/>
</dbReference>
<comment type="similarity">
    <text evidence="6">Belongs to the methyltransferase superfamily. RNA methyltransferase RsmG family.</text>
</comment>
<dbReference type="Proteomes" id="UP000608513">
    <property type="component" value="Unassembled WGS sequence"/>
</dbReference>
<evidence type="ECO:0000256" key="3">
    <source>
        <dbReference type="ARBA" id="ARBA00022603"/>
    </source>
</evidence>
<dbReference type="GO" id="GO:0005829">
    <property type="term" value="C:cytosol"/>
    <property type="evidence" value="ECO:0007669"/>
    <property type="project" value="TreeGrafter"/>
</dbReference>
<dbReference type="AlphaFoldDB" id="A0A923SAA0"/>
<dbReference type="SUPFAM" id="SSF53335">
    <property type="entry name" value="S-adenosyl-L-methionine-dependent methyltransferases"/>
    <property type="match status" value="1"/>
</dbReference>
<keyword evidence="8" id="KW-1185">Reference proteome</keyword>
<comment type="subcellular location">
    <subcellularLocation>
        <location evidence="6">Cytoplasm</location>
    </subcellularLocation>
</comment>
<organism evidence="7 8">
    <name type="scientific">Ramlibacter cellulosilyticus</name>
    <dbReference type="NCBI Taxonomy" id="2764187"/>
    <lineage>
        <taxon>Bacteria</taxon>
        <taxon>Pseudomonadati</taxon>
        <taxon>Pseudomonadota</taxon>
        <taxon>Betaproteobacteria</taxon>
        <taxon>Burkholderiales</taxon>
        <taxon>Comamonadaceae</taxon>
        <taxon>Ramlibacter</taxon>
    </lineage>
</organism>
<dbReference type="InterPro" id="IPR003682">
    <property type="entry name" value="rRNA_ssu_MeTfrase_G"/>
</dbReference>
<comment type="caution">
    <text evidence="7">The sequence shown here is derived from an EMBL/GenBank/DDBJ whole genome shotgun (WGS) entry which is preliminary data.</text>
</comment>
<dbReference type="PIRSF" id="PIRSF003078">
    <property type="entry name" value="GidB"/>
    <property type="match status" value="1"/>
</dbReference>
<name>A0A923SAA0_9BURK</name>
<dbReference type="RefSeq" id="WP_187075323.1">
    <property type="nucleotide sequence ID" value="NZ_JACORT010000002.1"/>
</dbReference>
<feature type="binding site" evidence="6">
    <location>
        <position position="84"/>
    </location>
    <ligand>
        <name>S-adenosyl-L-methionine</name>
        <dbReference type="ChEBI" id="CHEBI:59789"/>
    </ligand>
</feature>
<keyword evidence="2 6" id="KW-0698">rRNA processing</keyword>
<dbReference type="NCBIfam" id="TIGR00138">
    <property type="entry name" value="rsmG_gidB"/>
    <property type="match status" value="1"/>
</dbReference>